<dbReference type="SUPFAM" id="SSF55874">
    <property type="entry name" value="ATPase domain of HSP90 chaperone/DNA topoisomerase II/histidine kinase"/>
    <property type="match status" value="1"/>
</dbReference>
<feature type="domain" description="Histidine kinase/HSP90-like ATPase" evidence="7">
    <location>
        <begin position="11"/>
        <end position="140"/>
    </location>
</feature>
<dbReference type="GO" id="GO:0016301">
    <property type="term" value="F:kinase activity"/>
    <property type="evidence" value="ECO:0007669"/>
    <property type="project" value="UniProtKB-KW"/>
</dbReference>
<dbReference type="InterPro" id="IPR036890">
    <property type="entry name" value="HATPase_C_sf"/>
</dbReference>
<gene>
    <name evidence="6 8" type="primary">rsbW</name>
    <name evidence="8" type="ORF">MACH08_07460</name>
</gene>
<evidence type="ECO:0000256" key="1">
    <source>
        <dbReference type="ARBA" id="ARBA00022527"/>
    </source>
</evidence>
<dbReference type="PANTHER" id="PTHR35526">
    <property type="entry name" value="ANTI-SIGMA-F FACTOR RSBW-RELATED"/>
    <property type="match status" value="1"/>
</dbReference>
<evidence type="ECO:0000256" key="3">
    <source>
        <dbReference type="ARBA" id="ARBA00022741"/>
    </source>
</evidence>
<sequence>MSNYDYIEMKVPAKPEYVGVVRLTLSGVANRMGFSYESIEDLKVAVSEAITNAVNHAYNDNESGEITIGFGIYEDHIEIMIADRGESFDLEKIKKETGPYHPEEPVEKLREGGFGLFLIEALMDDVKINNQYGVMIMMTKYITEEEVDVDDDQISTTQ</sequence>
<proteinExistence type="inferred from homology"/>
<keyword evidence="3 6" id="KW-0547">Nucleotide-binding</keyword>
<dbReference type="NCBIfam" id="TIGR01924">
    <property type="entry name" value="rsbW_low_gc"/>
    <property type="match status" value="1"/>
</dbReference>
<dbReference type="Gene3D" id="3.30.565.10">
    <property type="entry name" value="Histidine kinase-like ATPase, C-terminal domain"/>
    <property type="match status" value="1"/>
</dbReference>
<dbReference type="RefSeq" id="WP_017795710.1">
    <property type="nucleotide sequence ID" value="NZ_BSKO01000001.1"/>
</dbReference>
<evidence type="ECO:0000313" key="9">
    <source>
        <dbReference type="Proteomes" id="UP001275436"/>
    </source>
</evidence>
<accession>A0ABQ5TKC0</accession>
<dbReference type="EC" id="2.7.11.1" evidence="6"/>
<evidence type="ECO:0000256" key="6">
    <source>
        <dbReference type="HAMAP-Rule" id="MF_00638"/>
    </source>
</evidence>
<dbReference type="InterPro" id="IPR010193">
    <property type="entry name" value="RsbW"/>
</dbReference>
<dbReference type="CDD" id="cd16936">
    <property type="entry name" value="HATPase_RsbW-like"/>
    <property type="match status" value="1"/>
</dbReference>
<comment type="catalytic activity">
    <reaction evidence="6">
        <text>L-threonyl-[protein] + ATP = O-phospho-L-threonyl-[protein] + ADP + H(+)</text>
        <dbReference type="Rhea" id="RHEA:46608"/>
        <dbReference type="Rhea" id="RHEA-COMP:11060"/>
        <dbReference type="Rhea" id="RHEA-COMP:11605"/>
        <dbReference type="ChEBI" id="CHEBI:15378"/>
        <dbReference type="ChEBI" id="CHEBI:30013"/>
        <dbReference type="ChEBI" id="CHEBI:30616"/>
        <dbReference type="ChEBI" id="CHEBI:61977"/>
        <dbReference type="ChEBI" id="CHEBI:456216"/>
        <dbReference type="EC" id="2.7.11.1"/>
    </reaction>
</comment>
<evidence type="ECO:0000256" key="4">
    <source>
        <dbReference type="ARBA" id="ARBA00022777"/>
    </source>
</evidence>
<comment type="similarity">
    <text evidence="6">Belongs to the anti-sigma-factor family.</text>
</comment>
<keyword evidence="2 6" id="KW-0808">Transferase</keyword>
<keyword evidence="1 6" id="KW-0723">Serine/threonine-protein kinase</keyword>
<dbReference type="HAMAP" id="MF_00638">
    <property type="entry name" value="Anti_sigma_B"/>
    <property type="match status" value="1"/>
</dbReference>
<dbReference type="NCBIfam" id="NF003144">
    <property type="entry name" value="PRK04069.1"/>
    <property type="match status" value="1"/>
</dbReference>
<reference evidence="8 9" key="1">
    <citation type="submission" date="2023-02" db="EMBL/GenBank/DDBJ databases">
        <title>Oceanobacillus kimchii IFOP_LL358 isolated form Alexandrium catenella lab strain.</title>
        <authorList>
            <person name="Gajardo G."/>
            <person name="Ueki S."/>
            <person name="Maruyama F."/>
        </authorList>
    </citation>
    <scope>NUCLEOTIDE SEQUENCE [LARGE SCALE GENOMIC DNA]</scope>
    <source>
        <strain evidence="8 9">IFOP_LL358</strain>
    </source>
</reference>
<evidence type="ECO:0000256" key="5">
    <source>
        <dbReference type="ARBA" id="ARBA00022840"/>
    </source>
</evidence>
<keyword evidence="4 6" id="KW-0418">Kinase</keyword>
<dbReference type="PANTHER" id="PTHR35526:SF9">
    <property type="entry name" value="SERINE-PROTEIN KINASE RSBW"/>
    <property type="match status" value="1"/>
</dbReference>
<evidence type="ECO:0000259" key="7">
    <source>
        <dbReference type="Pfam" id="PF13581"/>
    </source>
</evidence>
<evidence type="ECO:0000313" key="8">
    <source>
        <dbReference type="EMBL" id="GLO64962.1"/>
    </source>
</evidence>
<comment type="function">
    <text evidence="6">Negative regulator of sigma-B activity. Phosphorylates and inactivates its specific antagonist protein, RsbV. Upon phosphorylation of RsbV, RsbW is released and binds to sigma-B, thereby blocking its ability to form an RNA polymerase holoenzyme (E-sigma-B).</text>
</comment>
<keyword evidence="9" id="KW-1185">Reference proteome</keyword>
<comment type="catalytic activity">
    <reaction evidence="6">
        <text>L-seryl-[protein] + ATP = O-phospho-L-seryl-[protein] + ADP + H(+)</text>
        <dbReference type="Rhea" id="RHEA:17989"/>
        <dbReference type="Rhea" id="RHEA-COMP:9863"/>
        <dbReference type="Rhea" id="RHEA-COMP:11604"/>
        <dbReference type="ChEBI" id="CHEBI:15378"/>
        <dbReference type="ChEBI" id="CHEBI:29999"/>
        <dbReference type="ChEBI" id="CHEBI:30616"/>
        <dbReference type="ChEBI" id="CHEBI:83421"/>
        <dbReference type="ChEBI" id="CHEBI:456216"/>
        <dbReference type="EC" id="2.7.11.1"/>
    </reaction>
</comment>
<comment type="caution">
    <text evidence="8">The sequence shown here is derived from an EMBL/GenBank/DDBJ whole genome shotgun (WGS) entry which is preliminary data.</text>
</comment>
<dbReference type="InterPro" id="IPR050267">
    <property type="entry name" value="Anti-sigma-factor_SerPK"/>
</dbReference>
<dbReference type="EMBL" id="BSKO01000001">
    <property type="protein sequence ID" value="GLO64962.1"/>
    <property type="molecule type" value="Genomic_DNA"/>
</dbReference>
<dbReference type="Proteomes" id="UP001275436">
    <property type="component" value="Unassembled WGS sequence"/>
</dbReference>
<dbReference type="Pfam" id="PF13581">
    <property type="entry name" value="HATPase_c_2"/>
    <property type="match status" value="1"/>
</dbReference>
<protein>
    <recommendedName>
        <fullName evidence="6">Serine-protein kinase RsbW</fullName>
        <ecNumber evidence="6">2.7.11.1</ecNumber>
    </recommendedName>
    <alternativeName>
        <fullName evidence="6">Anti-sigma-B factor</fullName>
    </alternativeName>
    <alternativeName>
        <fullName evidence="6">Sigma-B negative effector RsbW</fullName>
    </alternativeName>
</protein>
<organism evidence="8 9">
    <name type="scientific">Oceanobacillus kimchii</name>
    <dbReference type="NCBI Taxonomy" id="746691"/>
    <lineage>
        <taxon>Bacteria</taxon>
        <taxon>Bacillati</taxon>
        <taxon>Bacillota</taxon>
        <taxon>Bacilli</taxon>
        <taxon>Bacillales</taxon>
        <taxon>Bacillaceae</taxon>
        <taxon>Oceanobacillus</taxon>
    </lineage>
</organism>
<dbReference type="InterPro" id="IPR003594">
    <property type="entry name" value="HATPase_dom"/>
</dbReference>
<name>A0ABQ5TKC0_9BACI</name>
<keyword evidence="5 6" id="KW-0067">ATP-binding</keyword>
<evidence type="ECO:0000256" key="2">
    <source>
        <dbReference type="ARBA" id="ARBA00022679"/>
    </source>
</evidence>